<gene>
    <name evidence="12" type="ORF">JHU38_00565</name>
</gene>
<feature type="domain" description="TonB-dependent receptor plug" evidence="11">
    <location>
        <begin position="124"/>
        <end position="230"/>
    </location>
</feature>
<organism evidence="12 13">
    <name type="scientific">Prevotella illustrans</name>
    <dbReference type="NCBI Taxonomy" id="2800387"/>
    <lineage>
        <taxon>Bacteria</taxon>
        <taxon>Pseudomonadati</taxon>
        <taxon>Bacteroidota</taxon>
        <taxon>Bacteroidia</taxon>
        <taxon>Bacteroidales</taxon>
        <taxon>Prevotellaceae</taxon>
        <taxon>Prevotella</taxon>
    </lineage>
</organism>
<keyword evidence="6 8" id="KW-0472">Membrane</keyword>
<comment type="similarity">
    <text evidence="8 9">Belongs to the TonB-dependent receptor family.</text>
</comment>
<comment type="caution">
    <text evidence="12">The sequence shown here is derived from an EMBL/GenBank/DDBJ whole genome shotgun (WGS) entry which is preliminary data.</text>
</comment>
<dbReference type="PROSITE" id="PS52016">
    <property type="entry name" value="TONB_DEPENDENT_REC_3"/>
    <property type="match status" value="1"/>
</dbReference>
<evidence type="ECO:0000256" key="2">
    <source>
        <dbReference type="ARBA" id="ARBA00022448"/>
    </source>
</evidence>
<dbReference type="Gene3D" id="2.40.170.20">
    <property type="entry name" value="TonB-dependent receptor, beta-barrel domain"/>
    <property type="match status" value="1"/>
</dbReference>
<dbReference type="Pfam" id="PF07715">
    <property type="entry name" value="Plug"/>
    <property type="match status" value="1"/>
</dbReference>
<dbReference type="InterPro" id="IPR023996">
    <property type="entry name" value="TonB-dep_OMP_SusC/RagA"/>
</dbReference>
<evidence type="ECO:0000256" key="4">
    <source>
        <dbReference type="ARBA" id="ARBA00022692"/>
    </source>
</evidence>
<name>A0ABS3M2C8_9BACT</name>
<evidence type="ECO:0000256" key="5">
    <source>
        <dbReference type="ARBA" id="ARBA00023077"/>
    </source>
</evidence>
<dbReference type="Gene3D" id="2.60.40.1120">
    <property type="entry name" value="Carboxypeptidase-like, regulatory domain"/>
    <property type="match status" value="1"/>
</dbReference>
<dbReference type="InterPro" id="IPR008969">
    <property type="entry name" value="CarboxyPept-like_regulatory"/>
</dbReference>
<comment type="subcellular location">
    <subcellularLocation>
        <location evidence="1 8">Cell outer membrane</location>
        <topology evidence="1 8">Multi-pass membrane protein</topology>
    </subcellularLocation>
</comment>
<proteinExistence type="inferred from homology"/>
<evidence type="ECO:0000256" key="3">
    <source>
        <dbReference type="ARBA" id="ARBA00022452"/>
    </source>
</evidence>
<evidence type="ECO:0000313" key="12">
    <source>
        <dbReference type="EMBL" id="MBO1362286.1"/>
    </source>
</evidence>
<reference evidence="12 13" key="1">
    <citation type="submission" date="2021-01" db="EMBL/GenBank/DDBJ databases">
        <title>Prevotella A2931 sp. nov.</title>
        <authorList>
            <person name="Buhl M."/>
            <person name="Oberhettinger P."/>
        </authorList>
    </citation>
    <scope>NUCLEOTIDE SEQUENCE [LARGE SCALE GENOMIC DNA]</scope>
    <source>
        <strain evidence="12 13">A2931</strain>
    </source>
</reference>
<evidence type="ECO:0000256" key="7">
    <source>
        <dbReference type="ARBA" id="ARBA00023237"/>
    </source>
</evidence>
<keyword evidence="5 9" id="KW-0798">TonB box</keyword>
<dbReference type="InterPro" id="IPR039426">
    <property type="entry name" value="TonB-dep_rcpt-like"/>
</dbReference>
<evidence type="ECO:0000259" key="11">
    <source>
        <dbReference type="Pfam" id="PF07715"/>
    </source>
</evidence>
<keyword evidence="2 8" id="KW-0813">Transport</keyword>
<dbReference type="InterPro" id="IPR023997">
    <property type="entry name" value="TonB-dep_OMP_SusC/RagA_CS"/>
</dbReference>
<keyword evidence="4 8" id="KW-0812">Transmembrane</keyword>
<keyword evidence="3 8" id="KW-1134">Transmembrane beta strand</keyword>
<evidence type="ECO:0000256" key="9">
    <source>
        <dbReference type="RuleBase" id="RU003357"/>
    </source>
</evidence>
<dbReference type="SUPFAM" id="SSF49464">
    <property type="entry name" value="Carboxypeptidase regulatory domain-like"/>
    <property type="match status" value="1"/>
</dbReference>
<evidence type="ECO:0000256" key="8">
    <source>
        <dbReference type="PROSITE-ProRule" id="PRU01360"/>
    </source>
</evidence>
<keyword evidence="7 8" id="KW-0998">Cell outer membrane</keyword>
<dbReference type="NCBIfam" id="TIGR04056">
    <property type="entry name" value="OMP_RagA_SusC"/>
    <property type="match status" value="1"/>
</dbReference>
<evidence type="ECO:0000259" key="10">
    <source>
        <dbReference type="Pfam" id="PF00593"/>
    </source>
</evidence>
<keyword evidence="13" id="KW-1185">Reference proteome</keyword>
<sequence>MKKLWNKMGGSLHRSIGTAVLCLVSAGVYAGNPVKIKGTVTDSKGEPLVGATILVPGTTIGTTADVDGRFTLDVEDDKTLQISSIGFQTVKVKVGRNHELRIVLKDDSQTLNDVVVVGYGTMEKKRVTSSITSIKGDNLTTGLGGSTIATALQGKVSGLTISGSASPNASNGYQLRGVASVRAGKGPLVVIDGVPGGDLRMINQEDVESIDVLKDASAGAIYGTRAAAGVILVTTKQAKEGKVKATYTAEFSTESVRKSLDMLSSRDYIEYGIGQDYGYDTDWYKALTRDHPFSQRHVLSLSGGSKALQIYTSLMYSDQKGIVIGDGRTDYSGRLNGKYKMFDGKVEVIMKAQVRQTDRDRRNGSSSFQQALTLNPTIPVMNPENPAKYNVNTLGVGGTSWNPVADIALQDFKGTDKWLQADATLKINLMEGLALQGTMGIDQRQYQRYTYLHQEHLSCITANRRGYATHYFSKTDNKSFEAYLSYLRDLNSLHRMDAVAGWSFYETNGESFDMGNGNFTVDGIGPWDMGAGTDLSDGKASMGSNKDPRERLLSLFARGSYSYDDKYMATLSLRHEGSSKFGRNNRWGNFWSVSAGWRLSKEAFMKNLKWVNDLKLRVGYGVTGNNDFSSGNTVRTYKANDMWPTNGIWQPGYGSTKNVNPDLKWEEKKELDLGVDFSLLGNRLSGKFDYYVRNVDDMLFNVPAPMPPMVYDNIIKNVGTLTNKGWEFELTGQVVSSRDFNYSSTIRLSHNTSKIKNLGDTNSYLYGGAFPNSMGYATKIVNGSKIGQYWLFKYAGLDADGKWLIYDKDNNVVHAKDGATNNLVDANKHYVGNAIPTLIASWEHQFSYRNVDLGVSLRSWIDFDVFSQLNLYHGLKSNSEENVMRIAYTDNKNINDTRILTDYFLSDGSFLKIDAVTLGYTLDTSKWQRYLSKARFYLTVRDLACFTKYQGYNPEVDINGLEPGFEYIRSAYTMYPQTAHWTLGVQLTF</sequence>
<dbReference type="SUPFAM" id="SSF56935">
    <property type="entry name" value="Porins"/>
    <property type="match status" value="1"/>
</dbReference>
<accession>A0ABS3M2C8</accession>
<evidence type="ECO:0000256" key="1">
    <source>
        <dbReference type="ARBA" id="ARBA00004571"/>
    </source>
</evidence>
<dbReference type="RefSeq" id="WP_107581537.1">
    <property type="nucleotide sequence ID" value="NZ_JAERMS010000001.1"/>
</dbReference>
<dbReference type="InterPro" id="IPR012910">
    <property type="entry name" value="Plug_dom"/>
</dbReference>
<dbReference type="Pfam" id="PF13715">
    <property type="entry name" value="CarbopepD_reg_2"/>
    <property type="match status" value="1"/>
</dbReference>
<feature type="domain" description="TonB-dependent receptor-like beta-barrel" evidence="10">
    <location>
        <begin position="416"/>
        <end position="806"/>
    </location>
</feature>
<dbReference type="Pfam" id="PF00593">
    <property type="entry name" value="TonB_dep_Rec_b-barrel"/>
    <property type="match status" value="1"/>
</dbReference>
<dbReference type="EMBL" id="JAERMS010000001">
    <property type="protein sequence ID" value="MBO1362286.1"/>
    <property type="molecule type" value="Genomic_DNA"/>
</dbReference>
<evidence type="ECO:0000256" key="6">
    <source>
        <dbReference type="ARBA" id="ARBA00023136"/>
    </source>
</evidence>
<dbReference type="InterPro" id="IPR036942">
    <property type="entry name" value="Beta-barrel_TonB_sf"/>
</dbReference>
<dbReference type="Gene3D" id="2.170.130.10">
    <property type="entry name" value="TonB-dependent receptor, plug domain"/>
    <property type="match status" value="1"/>
</dbReference>
<dbReference type="NCBIfam" id="TIGR04057">
    <property type="entry name" value="SusC_RagA_signa"/>
    <property type="match status" value="1"/>
</dbReference>
<dbReference type="Proteomes" id="UP000664265">
    <property type="component" value="Unassembled WGS sequence"/>
</dbReference>
<protein>
    <submittedName>
        <fullName evidence="12">SusC/RagA family TonB-linked outer membrane protein</fullName>
    </submittedName>
</protein>
<dbReference type="InterPro" id="IPR037066">
    <property type="entry name" value="Plug_dom_sf"/>
</dbReference>
<evidence type="ECO:0000313" key="13">
    <source>
        <dbReference type="Proteomes" id="UP000664265"/>
    </source>
</evidence>
<dbReference type="InterPro" id="IPR000531">
    <property type="entry name" value="Beta-barrel_TonB"/>
</dbReference>